<sequence>MIELISGTPEGTLEFKITGKVTNEDYDSVLTPAIEKALQEHERIKVLVQVGPGFEGYTLDAAWDDTKLGMRHWKGFERAALVTDVGWIKTSIKAFSFALPYPVQTFDLEDHDEARRWLSESLGTIRIRDDGDRVVHVSLIGQIDAEAYDSADDELEDLIEKYGRIRLLLDLREFDGWQGLDALASHLSLVREHRKAPEKVAVVGDAAWMDLARRVFSVFTGAESRFFAGDQFDDPEAWIRA</sequence>
<gene>
    <name evidence="1" type="ORF">GCM10011316_05130</name>
</gene>
<keyword evidence="2" id="KW-1185">Reference proteome</keyword>
<evidence type="ECO:0000313" key="1">
    <source>
        <dbReference type="EMBL" id="GGB35964.1"/>
    </source>
</evidence>
<name>A0A916TA17_9HYPH</name>
<dbReference type="InterPro" id="IPR036513">
    <property type="entry name" value="STAS_dom_sf"/>
</dbReference>
<evidence type="ECO:0000313" key="2">
    <source>
        <dbReference type="Proteomes" id="UP000605148"/>
    </source>
</evidence>
<dbReference type="InterPro" id="IPR038396">
    <property type="entry name" value="SpoIIAA-like_sf"/>
</dbReference>
<dbReference type="RefSeq" id="WP_150494121.1">
    <property type="nucleotide sequence ID" value="NZ_BMFA01000001.1"/>
</dbReference>
<organism evidence="1 2">
    <name type="scientific">Roseibium aquae</name>
    <dbReference type="NCBI Taxonomy" id="1323746"/>
    <lineage>
        <taxon>Bacteria</taxon>
        <taxon>Pseudomonadati</taxon>
        <taxon>Pseudomonadota</taxon>
        <taxon>Alphaproteobacteria</taxon>
        <taxon>Hyphomicrobiales</taxon>
        <taxon>Stappiaceae</taxon>
        <taxon>Roseibium</taxon>
    </lineage>
</organism>
<dbReference type="Proteomes" id="UP000605148">
    <property type="component" value="Unassembled WGS sequence"/>
</dbReference>
<dbReference type="EMBL" id="BMFA01000001">
    <property type="protein sequence ID" value="GGB35964.1"/>
    <property type="molecule type" value="Genomic_DNA"/>
</dbReference>
<dbReference type="SUPFAM" id="SSF52091">
    <property type="entry name" value="SpoIIaa-like"/>
    <property type="match status" value="2"/>
</dbReference>
<dbReference type="AlphaFoldDB" id="A0A916TA17"/>
<proteinExistence type="predicted"/>
<comment type="caution">
    <text evidence="1">The sequence shown here is derived from an EMBL/GenBank/DDBJ whole genome shotgun (WGS) entry which is preliminary data.</text>
</comment>
<protein>
    <recommendedName>
        <fullName evidence="3">SpoIIAA-like protein</fullName>
    </recommendedName>
</protein>
<accession>A0A916TA17</accession>
<evidence type="ECO:0008006" key="3">
    <source>
        <dbReference type="Google" id="ProtNLM"/>
    </source>
</evidence>
<reference evidence="1" key="2">
    <citation type="submission" date="2020-09" db="EMBL/GenBank/DDBJ databases">
        <authorList>
            <person name="Sun Q."/>
            <person name="Zhou Y."/>
        </authorList>
    </citation>
    <scope>NUCLEOTIDE SEQUENCE</scope>
    <source>
        <strain evidence="1">CGMCC 1.12426</strain>
    </source>
</reference>
<dbReference type="Pfam" id="PF11964">
    <property type="entry name" value="SpoIIAA-like"/>
    <property type="match status" value="2"/>
</dbReference>
<dbReference type="InterPro" id="IPR021866">
    <property type="entry name" value="SpoIIAA-like"/>
</dbReference>
<reference evidence="1" key="1">
    <citation type="journal article" date="2014" name="Int. J. Syst. Evol. Microbiol.">
        <title>Complete genome sequence of Corynebacterium casei LMG S-19264T (=DSM 44701T), isolated from a smear-ripened cheese.</title>
        <authorList>
            <consortium name="US DOE Joint Genome Institute (JGI-PGF)"/>
            <person name="Walter F."/>
            <person name="Albersmeier A."/>
            <person name="Kalinowski J."/>
            <person name="Ruckert C."/>
        </authorList>
    </citation>
    <scope>NUCLEOTIDE SEQUENCE</scope>
    <source>
        <strain evidence="1">CGMCC 1.12426</strain>
    </source>
</reference>
<dbReference type="Gene3D" id="3.40.50.10600">
    <property type="entry name" value="SpoIIaa-like domains"/>
    <property type="match status" value="2"/>
</dbReference>
<dbReference type="OrthoDB" id="9811577at2"/>